<evidence type="ECO:0000313" key="3">
    <source>
        <dbReference type="EMBL" id="PJE78312.1"/>
    </source>
</evidence>
<evidence type="ECO:0000259" key="2">
    <source>
        <dbReference type="Pfam" id="PF13462"/>
    </source>
</evidence>
<dbReference type="InterPro" id="IPR012336">
    <property type="entry name" value="Thioredoxin-like_fold"/>
</dbReference>
<reference evidence="3" key="1">
    <citation type="journal article" date="2017" name="Appl. Environ. Microbiol.">
        <title>Molecular characterization of an Endozoicomonas-like organism causing infection in king scallop Pecten maximus L.</title>
        <authorList>
            <person name="Cano I."/>
            <person name="van Aerle R."/>
            <person name="Ross S."/>
            <person name="Verner-Jeffreys D.W."/>
            <person name="Paley R.K."/>
            <person name="Rimmer G."/>
            <person name="Ryder D."/>
            <person name="Hooper P."/>
            <person name="Stone D."/>
            <person name="Feist S.W."/>
        </authorList>
    </citation>
    <scope>NUCLEOTIDE SEQUENCE</scope>
</reference>
<feature type="domain" description="Thioredoxin-like fold" evidence="2">
    <location>
        <begin position="208"/>
        <end position="298"/>
    </location>
</feature>
<dbReference type="Gene3D" id="3.40.30.10">
    <property type="entry name" value="Glutaredoxin"/>
    <property type="match status" value="2"/>
</dbReference>
<name>A0A2H9T534_9ZZZZ</name>
<keyword evidence="1" id="KW-0732">Signal</keyword>
<dbReference type="SUPFAM" id="SSF52833">
    <property type="entry name" value="Thioredoxin-like"/>
    <property type="match status" value="1"/>
</dbReference>
<gene>
    <name evidence="3" type="primary">dsbA</name>
    <name evidence="3" type="ORF">CI610_02755</name>
</gene>
<dbReference type="InterPro" id="IPR050824">
    <property type="entry name" value="Thiol_disulfide_DsbA"/>
</dbReference>
<dbReference type="PANTHER" id="PTHR35891">
    <property type="entry name" value="THIOL:DISULFIDE INTERCHANGE PROTEIN DSBA"/>
    <property type="match status" value="1"/>
</dbReference>
<evidence type="ECO:0000256" key="1">
    <source>
        <dbReference type="ARBA" id="ARBA00022729"/>
    </source>
</evidence>
<organism evidence="3">
    <name type="scientific">invertebrate metagenome</name>
    <dbReference type="NCBI Taxonomy" id="1711999"/>
    <lineage>
        <taxon>unclassified sequences</taxon>
        <taxon>metagenomes</taxon>
        <taxon>organismal metagenomes</taxon>
    </lineage>
</organism>
<protein>
    <submittedName>
        <fullName evidence="3">Thiol:disulfide interchange protein DsbA</fullName>
    </submittedName>
</protein>
<proteinExistence type="predicted"/>
<accession>A0A2H9T534</accession>
<dbReference type="AlphaFoldDB" id="A0A2H9T534"/>
<dbReference type="Pfam" id="PF13462">
    <property type="entry name" value="Thioredoxin_4"/>
    <property type="match status" value="1"/>
</dbReference>
<dbReference type="CDD" id="cd03019">
    <property type="entry name" value="DsbA_DsbA"/>
    <property type="match status" value="1"/>
</dbReference>
<dbReference type="EMBL" id="NSIT01000208">
    <property type="protein sequence ID" value="PJE78312.1"/>
    <property type="molecule type" value="Genomic_DNA"/>
</dbReference>
<dbReference type="InterPro" id="IPR023205">
    <property type="entry name" value="DsbA/DsbL"/>
</dbReference>
<comment type="caution">
    <text evidence="3">The sequence shown here is derived from an EMBL/GenBank/DDBJ whole genome shotgun (WGS) entry which is preliminary data.</text>
</comment>
<dbReference type="InterPro" id="IPR036249">
    <property type="entry name" value="Thioredoxin-like_sf"/>
</dbReference>
<dbReference type="PANTHER" id="PTHR35891:SF3">
    <property type="entry name" value="THIOL:DISULFIDE INTERCHANGE PROTEIN DSBL"/>
    <property type="match status" value="1"/>
</dbReference>
<sequence>MLSTTGSSMKRHFWHIPALALLMGTSFLSFYSNVSWGKTLPSDTSTSSLTQQTIFQPVKDYRVLKTPVTTSITTDHVDVRKIFWYGCPHCYSLDAIVDDWLKTLPNYVNFQRIPAFYSLPGEDNSKNNTAGGNKRKRVNLWKLHARLYYTVNKMVKDGNIKPSRKMVTGYHNQSAKNNRNEIEETGKLTSLDRKKHNADEQEILRKKLFERINDAIFYEVQENRNYLKDSQSMARFLSKKFGVNKKRFNDVFNSMPISMQLMQTSSVMKDYGLKGVPAIIIDGRYVVEPAKAGSLEKMTDIADFLIRKVYTEKHTEKDGKRREHS</sequence>